<feature type="non-terminal residue" evidence="13">
    <location>
        <position position="1"/>
    </location>
</feature>
<dbReference type="Pfam" id="PF22705">
    <property type="entry name" value="C2-set_3"/>
    <property type="match status" value="1"/>
</dbReference>
<evidence type="ECO:0000259" key="12">
    <source>
        <dbReference type="PROSITE" id="PS50835"/>
    </source>
</evidence>
<dbReference type="GO" id="GO:0009897">
    <property type="term" value="C:external side of plasma membrane"/>
    <property type="evidence" value="ECO:0007669"/>
    <property type="project" value="TreeGrafter"/>
</dbReference>
<evidence type="ECO:0000256" key="3">
    <source>
        <dbReference type="ARBA" id="ARBA00022692"/>
    </source>
</evidence>
<feature type="signal peptide" evidence="11">
    <location>
        <begin position="1"/>
        <end position="22"/>
    </location>
</feature>
<dbReference type="InterPro" id="IPR003599">
    <property type="entry name" value="Ig_sub"/>
</dbReference>
<dbReference type="InterPro" id="IPR007110">
    <property type="entry name" value="Ig-like_dom"/>
</dbReference>
<evidence type="ECO:0000256" key="11">
    <source>
        <dbReference type="SAM" id="SignalP"/>
    </source>
</evidence>
<evidence type="ECO:0000256" key="1">
    <source>
        <dbReference type="ARBA" id="ARBA00004251"/>
    </source>
</evidence>
<organism evidence="13 14">
    <name type="scientific">Polypterus senegalus</name>
    <name type="common">Senegal bichir</name>
    <dbReference type="NCBI Taxonomy" id="55291"/>
    <lineage>
        <taxon>Eukaryota</taxon>
        <taxon>Metazoa</taxon>
        <taxon>Chordata</taxon>
        <taxon>Craniata</taxon>
        <taxon>Vertebrata</taxon>
        <taxon>Euteleostomi</taxon>
        <taxon>Actinopterygii</taxon>
        <taxon>Polypteriformes</taxon>
        <taxon>Polypteridae</taxon>
        <taxon>Polypterus</taxon>
    </lineage>
</organism>
<dbReference type="InterPro" id="IPR013106">
    <property type="entry name" value="Ig_V-set"/>
</dbReference>
<comment type="caution">
    <text evidence="13">The sequence shown here is derived from an EMBL/GenBank/DDBJ whole genome shotgun (WGS) entry which is preliminary data.</text>
</comment>
<feature type="domain" description="Ig-like" evidence="12">
    <location>
        <begin position="125"/>
        <end position="203"/>
    </location>
</feature>
<evidence type="ECO:0000256" key="8">
    <source>
        <dbReference type="ARBA" id="ARBA00023170"/>
    </source>
</evidence>
<keyword evidence="5" id="KW-1133">Transmembrane helix</keyword>
<evidence type="ECO:0000256" key="4">
    <source>
        <dbReference type="ARBA" id="ARBA00022729"/>
    </source>
</evidence>
<dbReference type="GO" id="GO:0007166">
    <property type="term" value="P:cell surface receptor signaling pathway"/>
    <property type="evidence" value="ECO:0007669"/>
    <property type="project" value="TreeGrafter"/>
</dbReference>
<evidence type="ECO:0000256" key="10">
    <source>
        <dbReference type="ARBA" id="ARBA00023319"/>
    </source>
</evidence>
<proteinExistence type="predicted"/>
<feature type="chain" id="PRO_5036477472" evidence="11">
    <location>
        <begin position="23"/>
        <end position="339"/>
    </location>
</feature>
<evidence type="ECO:0000256" key="6">
    <source>
        <dbReference type="ARBA" id="ARBA00023136"/>
    </source>
</evidence>
<keyword evidence="4 11" id="KW-0732">Signal</keyword>
<keyword evidence="14" id="KW-1185">Reference proteome</keyword>
<keyword evidence="3" id="KW-0812">Transmembrane</keyword>
<dbReference type="GO" id="GO:0006955">
    <property type="term" value="P:immune response"/>
    <property type="evidence" value="ECO:0007669"/>
    <property type="project" value="TreeGrafter"/>
</dbReference>
<dbReference type="SUPFAM" id="SSF48726">
    <property type="entry name" value="Immunoglobulin"/>
    <property type="match status" value="3"/>
</dbReference>
<dbReference type="EMBL" id="JAATIS010008602">
    <property type="protein sequence ID" value="KAG2456546.1"/>
    <property type="molecule type" value="Genomic_DNA"/>
</dbReference>
<evidence type="ECO:0000256" key="9">
    <source>
        <dbReference type="ARBA" id="ARBA00023180"/>
    </source>
</evidence>
<dbReference type="Pfam" id="PF07686">
    <property type="entry name" value="V-set"/>
    <property type="match status" value="1"/>
</dbReference>
<dbReference type="PANTHER" id="PTHR25466">
    <property type="entry name" value="T-LYMPHOCYTE ACTIVATION ANTIGEN"/>
    <property type="match status" value="1"/>
</dbReference>
<dbReference type="GO" id="GO:0031295">
    <property type="term" value="P:T cell costimulation"/>
    <property type="evidence" value="ECO:0007669"/>
    <property type="project" value="TreeGrafter"/>
</dbReference>
<dbReference type="GO" id="GO:0042130">
    <property type="term" value="P:negative regulation of T cell proliferation"/>
    <property type="evidence" value="ECO:0007669"/>
    <property type="project" value="TreeGrafter"/>
</dbReference>
<dbReference type="SMART" id="SM00409">
    <property type="entry name" value="IG"/>
    <property type="match status" value="2"/>
</dbReference>
<gene>
    <name evidence="13" type="primary">Hhla2_0</name>
    <name evidence="13" type="ORF">GTO96_0013721</name>
</gene>
<dbReference type="Gene3D" id="2.60.40.10">
    <property type="entry name" value="Immunoglobulins"/>
    <property type="match status" value="3"/>
</dbReference>
<dbReference type="Proteomes" id="UP000886611">
    <property type="component" value="Unassembled WGS sequence"/>
</dbReference>
<evidence type="ECO:0000256" key="5">
    <source>
        <dbReference type="ARBA" id="ARBA00022989"/>
    </source>
</evidence>
<dbReference type="GO" id="GO:0071222">
    <property type="term" value="P:cellular response to lipopolysaccharide"/>
    <property type="evidence" value="ECO:0007669"/>
    <property type="project" value="TreeGrafter"/>
</dbReference>
<accession>A0A8X7WVZ7</accession>
<dbReference type="PANTHER" id="PTHR25466:SF14">
    <property type="entry name" value="BUTYROPHILIN SUBFAMILY 2 MEMBER A2-LIKE-RELATED"/>
    <property type="match status" value="1"/>
</dbReference>
<dbReference type="FunFam" id="2.60.40.10:FF:000142">
    <property type="entry name" value="V-set domain-containing T-cell activation inhibitor 1"/>
    <property type="match status" value="1"/>
</dbReference>
<keyword evidence="7" id="KW-1015">Disulfide bond</keyword>
<comment type="subcellular location">
    <subcellularLocation>
        <location evidence="1">Cell membrane</location>
        <topology evidence="1">Single-pass type I membrane protein</topology>
    </subcellularLocation>
</comment>
<dbReference type="GO" id="GO:0042102">
    <property type="term" value="P:positive regulation of T cell proliferation"/>
    <property type="evidence" value="ECO:0007669"/>
    <property type="project" value="TreeGrafter"/>
</dbReference>
<feature type="domain" description="Ig-like" evidence="12">
    <location>
        <begin position="210"/>
        <end position="306"/>
    </location>
</feature>
<reference evidence="13 14" key="1">
    <citation type="journal article" date="2021" name="Cell">
        <title>Tracing the genetic footprints of vertebrate landing in non-teleost ray-finned fishes.</title>
        <authorList>
            <person name="Bi X."/>
            <person name="Wang K."/>
            <person name="Yang L."/>
            <person name="Pan H."/>
            <person name="Jiang H."/>
            <person name="Wei Q."/>
            <person name="Fang M."/>
            <person name="Yu H."/>
            <person name="Zhu C."/>
            <person name="Cai Y."/>
            <person name="He Y."/>
            <person name="Gan X."/>
            <person name="Zeng H."/>
            <person name="Yu D."/>
            <person name="Zhu Y."/>
            <person name="Jiang H."/>
            <person name="Qiu Q."/>
            <person name="Yang H."/>
            <person name="Zhang Y.E."/>
            <person name="Wang W."/>
            <person name="Zhu M."/>
            <person name="He S."/>
            <person name="Zhang G."/>
        </authorList>
    </citation>
    <scope>NUCLEOTIDE SEQUENCE [LARGE SCALE GENOMIC DNA]</scope>
    <source>
        <strain evidence="13">Bchr_013</strain>
    </source>
</reference>
<evidence type="ECO:0000256" key="7">
    <source>
        <dbReference type="ARBA" id="ARBA00023157"/>
    </source>
</evidence>
<evidence type="ECO:0000313" key="14">
    <source>
        <dbReference type="Proteomes" id="UP000886611"/>
    </source>
</evidence>
<sequence length="339" mass="38553">MSAISACRYCLFCILALPLYTCQDEPVTCFYSKDCILPCSYNPGTDVVIHWQIGTKVVHIFYDGNDQLKEQDEQYKNRTTLFKDELQKGNASLLLRNLQIGDEQSYHCYVGSDVGQDIELRVIAPVTYVYIEAKETGDTEEIECRSSGIYPAPSVTWSNPTNESYKEFTTNSTDVNGLYSVVSKLKKEGMKKNTNVRNYSCKIKTWQSQWETTLTRQEQQTEEGQEWNISCTLPNVGPQNCNLAWKTSDKNKVSAKFEKSKPPIQTSEFPNNILLRDDYFHVPKITETDTGTYTCSCTYEEVTKVCEIKLKVIPDEGNKRNSTPCIVGVTAVALWLLFL</sequence>
<keyword evidence="10" id="KW-0393">Immunoglobulin domain</keyword>
<name>A0A8X7WVZ7_POLSE</name>
<evidence type="ECO:0000256" key="2">
    <source>
        <dbReference type="ARBA" id="ARBA00022475"/>
    </source>
</evidence>
<keyword evidence="6" id="KW-0472">Membrane</keyword>
<dbReference type="InterPro" id="IPR036179">
    <property type="entry name" value="Ig-like_dom_sf"/>
</dbReference>
<protein>
    <submittedName>
        <fullName evidence="13">HHLA2 protein</fullName>
    </submittedName>
</protein>
<keyword evidence="2" id="KW-1003">Cell membrane</keyword>
<dbReference type="AlphaFoldDB" id="A0A8X7WVZ7"/>
<dbReference type="InterPro" id="IPR013783">
    <property type="entry name" value="Ig-like_fold"/>
</dbReference>
<dbReference type="InterPro" id="IPR053896">
    <property type="entry name" value="BTN3A2-like_Ig-C"/>
</dbReference>
<feature type="non-terminal residue" evidence="13">
    <location>
        <position position="339"/>
    </location>
</feature>
<dbReference type="PROSITE" id="PS50835">
    <property type="entry name" value="IG_LIKE"/>
    <property type="match status" value="2"/>
</dbReference>
<evidence type="ECO:0000313" key="13">
    <source>
        <dbReference type="EMBL" id="KAG2456546.1"/>
    </source>
</evidence>
<dbReference type="InterPro" id="IPR051713">
    <property type="entry name" value="T-cell_Activation_Regulation"/>
</dbReference>
<keyword evidence="9" id="KW-0325">Glycoprotein</keyword>
<keyword evidence="8" id="KW-0675">Receptor</keyword>